<evidence type="ECO:0000256" key="6">
    <source>
        <dbReference type="ARBA" id="ARBA00034496"/>
    </source>
</evidence>
<keyword evidence="5" id="KW-0408">Iron</keyword>
<gene>
    <name evidence="7" type="ORF">COCNU_03G016900</name>
</gene>
<evidence type="ECO:0000256" key="5">
    <source>
        <dbReference type="ARBA" id="ARBA00023004"/>
    </source>
</evidence>
<name>A0A8K0I570_COCNU</name>
<dbReference type="Gene3D" id="1.10.490.10">
    <property type="entry name" value="Globins"/>
    <property type="match status" value="1"/>
</dbReference>
<sequence>MESLQRKASEWSGVAASDAFAIDKTNLFENLGGIQPFVDLCTNFYTRVFDDEEEWFRSIFADSKKEDAIRNLYEFLVQRMGGPPLYSQRKGTQHTSLLPGMKLQGKGKKSPANMPQVNQLPSKNGIYINLVKDVRDAFEGSELVKVNCQGMHASDYKKLGAKLKVHEVFC</sequence>
<dbReference type="EMBL" id="CM017874">
    <property type="protein sequence ID" value="KAG1335571.1"/>
    <property type="molecule type" value="Genomic_DNA"/>
</dbReference>
<dbReference type="InterPro" id="IPR009050">
    <property type="entry name" value="Globin-like_sf"/>
</dbReference>
<evidence type="ECO:0000256" key="3">
    <source>
        <dbReference type="ARBA" id="ARBA00022621"/>
    </source>
</evidence>
<evidence type="ECO:0000256" key="2">
    <source>
        <dbReference type="ARBA" id="ARBA00022617"/>
    </source>
</evidence>
<evidence type="ECO:0000313" key="7">
    <source>
        <dbReference type="EMBL" id="KAG1335571.1"/>
    </source>
</evidence>
<accession>A0A8K0I570</accession>
<keyword evidence="8" id="KW-1185">Reference proteome</keyword>
<dbReference type="GO" id="GO:0046872">
    <property type="term" value="F:metal ion binding"/>
    <property type="evidence" value="ECO:0007669"/>
    <property type="project" value="UniProtKB-KW"/>
</dbReference>
<dbReference type="PANTHER" id="PTHR47366:SF1">
    <property type="entry name" value="TWO-ON-TWO HEMOGLOBIN-3"/>
    <property type="match status" value="1"/>
</dbReference>
<dbReference type="SUPFAM" id="SSF46458">
    <property type="entry name" value="Globin-like"/>
    <property type="match status" value="1"/>
</dbReference>
<dbReference type="OrthoDB" id="1856542at2759"/>
<dbReference type="InterPro" id="IPR044203">
    <property type="entry name" value="GlbO/GLB3-like"/>
</dbReference>
<comment type="caution">
    <text evidence="7">The sequence shown here is derived from an EMBL/GenBank/DDBJ whole genome shotgun (WGS) entry which is preliminary data.</text>
</comment>
<dbReference type="AlphaFoldDB" id="A0A8K0I570"/>
<dbReference type="GO" id="GO:0005344">
    <property type="term" value="F:oxygen carrier activity"/>
    <property type="evidence" value="ECO:0007669"/>
    <property type="project" value="UniProtKB-KW"/>
</dbReference>
<dbReference type="Pfam" id="PF01152">
    <property type="entry name" value="Bac_globin"/>
    <property type="match status" value="1"/>
</dbReference>
<proteinExistence type="inferred from homology"/>
<reference evidence="7" key="1">
    <citation type="journal article" date="2017" name="Gigascience">
        <title>The genome draft of coconut (Cocos nucifera).</title>
        <authorList>
            <person name="Xiao Y."/>
            <person name="Xu P."/>
            <person name="Fan H."/>
            <person name="Baudouin L."/>
            <person name="Xia W."/>
            <person name="Bocs S."/>
            <person name="Xu J."/>
            <person name="Li Q."/>
            <person name="Guo A."/>
            <person name="Zhou L."/>
            <person name="Li J."/>
            <person name="Wu Y."/>
            <person name="Ma Z."/>
            <person name="Armero A."/>
            <person name="Issali A.E."/>
            <person name="Liu N."/>
            <person name="Peng M."/>
            <person name="Yang Y."/>
        </authorList>
    </citation>
    <scope>NUCLEOTIDE SEQUENCE</scope>
    <source>
        <tissue evidence="7">Spear leaf of Hainan Tall coconut</tissue>
    </source>
</reference>
<dbReference type="SUPFAM" id="SSF75471">
    <property type="entry name" value="YhbY-like"/>
    <property type="match status" value="1"/>
</dbReference>
<keyword evidence="3" id="KW-0561">Oxygen transport</keyword>
<evidence type="ECO:0000256" key="1">
    <source>
        <dbReference type="ARBA" id="ARBA00022448"/>
    </source>
</evidence>
<dbReference type="InterPro" id="IPR001486">
    <property type="entry name" value="Hemoglobin_trunc"/>
</dbReference>
<comment type="similarity">
    <text evidence="6">Belongs to the truncated hemoglobin family. Group II subfamily.</text>
</comment>
<dbReference type="InterPro" id="IPR035920">
    <property type="entry name" value="YhbY-like_sf"/>
</dbReference>
<organism evidence="7 8">
    <name type="scientific">Cocos nucifera</name>
    <name type="common">Coconut palm</name>
    <dbReference type="NCBI Taxonomy" id="13894"/>
    <lineage>
        <taxon>Eukaryota</taxon>
        <taxon>Viridiplantae</taxon>
        <taxon>Streptophyta</taxon>
        <taxon>Embryophyta</taxon>
        <taxon>Tracheophyta</taxon>
        <taxon>Spermatophyta</taxon>
        <taxon>Magnoliopsida</taxon>
        <taxon>Liliopsida</taxon>
        <taxon>Arecaceae</taxon>
        <taxon>Arecoideae</taxon>
        <taxon>Cocoseae</taxon>
        <taxon>Attaleinae</taxon>
        <taxon>Cocos</taxon>
    </lineage>
</organism>
<keyword evidence="2" id="KW-0349">Heme</keyword>
<keyword evidence="1" id="KW-0813">Transport</keyword>
<dbReference type="Proteomes" id="UP000797356">
    <property type="component" value="Chromosome 3"/>
</dbReference>
<dbReference type="GO" id="GO:0020037">
    <property type="term" value="F:heme binding"/>
    <property type="evidence" value="ECO:0007669"/>
    <property type="project" value="InterPro"/>
</dbReference>
<dbReference type="Gene3D" id="3.30.110.60">
    <property type="entry name" value="YhbY-like"/>
    <property type="match status" value="1"/>
</dbReference>
<protein>
    <submittedName>
        <fullName evidence="7">Uncharacterized protein</fullName>
    </submittedName>
</protein>
<dbReference type="PANTHER" id="PTHR47366">
    <property type="entry name" value="TWO-ON-TWO HEMOGLOBIN-3"/>
    <property type="match status" value="1"/>
</dbReference>
<dbReference type="GO" id="GO:0019825">
    <property type="term" value="F:oxygen binding"/>
    <property type="evidence" value="ECO:0007669"/>
    <property type="project" value="InterPro"/>
</dbReference>
<dbReference type="InterPro" id="IPR012292">
    <property type="entry name" value="Globin/Proto"/>
</dbReference>
<reference evidence="7" key="2">
    <citation type="submission" date="2019-07" db="EMBL/GenBank/DDBJ databases">
        <authorList>
            <person name="Yang Y."/>
            <person name="Bocs S."/>
            <person name="Baudouin L."/>
        </authorList>
    </citation>
    <scope>NUCLEOTIDE SEQUENCE</scope>
    <source>
        <tissue evidence="7">Spear leaf of Hainan Tall coconut</tissue>
    </source>
</reference>
<keyword evidence="4" id="KW-0479">Metal-binding</keyword>
<evidence type="ECO:0000256" key="4">
    <source>
        <dbReference type="ARBA" id="ARBA00022723"/>
    </source>
</evidence>
<evidence type="ECO:0000313" key="8">
    <source>
        <dbReference type="Proteomes" id="UP000797356"/>
    </source>
</evidence>